<feature type="region of interest" description="Disordered" evidence="1">
    <location>
        <begin position="441"/>
        <end position="482"/>
    </location>
</feature>
<feature type="transmembrane region" description="Helical" evidence="2">
    <location>
        <begin position="497"/>
        <end position="514"/>
    </location>
</feature>
<dbReference type="InterPro" id="IPR029787">
    <property type="entry name" value="Nucleotide_cyclase"/>
</dbReference>
<dbReference type="Proteomes" id="UP001153069">
    <property type="component" value="Unassembled WGS sequence"/>
</dbReference>
<protein>
    <submittedName>
        <fullName evidence="4">Whole genome shotgun sequence</fullName>
    </submittedName>
</protein>
<evidence type="ECO:0000313" key="4">
    <source>
        <dbReference type="EMBL" id="CAB9517744.1"/>
    </source>
</evidence>
<dbReference type="GO" id="GO:0035556">
    <property type="term" value="P:intracellular signal transduction"/>
    <property type="evidence" value="ECO:0007669"/>
    <property type="project" value="InterPro"/>
</dbReference>
<feature type="compositionally biased region" description="Polar residues" evidence="1">
    <location>
        <begin position="979"/>
        <end position="989"/>
    </location>
</feature>
<dbReference type="InterPro" id="IPR001054">
    <property type="entry name" value="A/G_cyclase"/>
</dbReference>
<feature type="region of interest" description="Disordered" evidence="1">
    <location>
        <begin position="978"/>
        <end position="1024"/>
    </location>
</feature>
<gene>
    <name evidence="4" type="ORF">SEMRO_877_G214680.1</name>
</gene>
<accession>A0A9N8EFQ9</accession>
<dbReference type="OrthoDB" id="60033at2759"/>
<feature type="transmembrane region" description="Helical" evidence="2">
    <location>
        <begin position="56"/>
        <end position="80"/>
    </location>
</feature>
<dbReference type="PANTHER" id="PTHR43336">
    <property type="entry name" value="OXYGEN SENSOR HISTIDINE KINASE RESPONSE REGULATOR DEVS/DOSS"/>
    <property type="match status" value="1"/>
</dbReference>
<feature type="compositionally biased region" description="Low complexity" evidence="1">
    <location>
        <begin position="264"/>
        <end position="280"/>
    </location>
</feature>
<name>A0A9N8EFQ9_9STRA</name>
<dbReference type="EMBL" id="CAICTM010000876">
    <property type="protein sequence ID" value="CAB9517744.1"/>
    <property type="molecule type" value="Genomic_DNA"/>
</dbReference>
<dbReference type="GO" id="GO:0009190">
    <property type="term" value="P:cyclic nucleotide biosynthetic process"/>
    <property type="evidence" value="ECO:0007669"/>
    <property type="project" value="InterPro"/>
</dbReference>
<dbReference type="PANTHER" id="PTHR43336:SF3">
    <property type="entry name" value="GUANYLATE CYCLASE DOMAIN-CONTAINING PROTEIN"/>
    <property type="match status" value="1"/>
</dbReference>
<dbReference type="CDD" id="cd07302">
    <property type="entry name" value="CHD"/>
    <property type="match status" value="1"/>
</dbReference>
<feature type="compositionally biased region" description="Basic and acidic residues" evidence="1">
    <location>
        <begin position="991"/>
        <end position="1002"/>
    </location>
</feature>
<evidence type="ECO:0000313" key="5">
    <source>
        <dbReference type="Proteomes" id="UP001153069"/>
    </source>
</evidence>
<keyword evidence="5" id="KW-1185">Reference proteome</keyword>
<dbReference type="Gene3D" id="3.30.70.1230">
    <property type="entry name" value="Nucleotide cyclase"/>
    <property type="match status" value="1"/>
</dbReference>
<keyword evidence="2" id="KW-1133">Transmembrane helix</keyword>
<evidence type="ECO:0000256" key="2">
    <source>
        <dbReference type="SAM" id="Phobius"/>
    </source>
</evidence>
<organism evidence="4 5">
    <name type="scientific">Seminavis robusta</name>
    <dbReference type="NCBI Taxonomy" id="568900"/>
    <lineage>
        <taxon>Eukaryota</taxon>
        <taxon>Sar</taxon>
        <taxon>Stramenopiles</taxon>
        <taxon>Ochrophyta</taxon>
        <taxon>Bacillariophyta</taxon>
        <taxon>Bacillariophyceae</taxon>
        <taxon>Bacillariophycidae</taxon>
        <taxon>Naviculales</taxon>
        <taxon>Naviculaceae</taxon>
        <taxon>Seminavis</taxon>
    </lineage>
</organism>
<feature type="transmembrane region" description="Helical" evidence="2">
    <location>
        <begin position="100"/>
        <end position="123"/>
    </location>
</feature>
<comment type="caution">
    <text evidence="4">The sequence shown here is derived from an EMBL/GenBank/DDBJ whole genome shotgun (WGS) entry which is preliminary data.</text>
</comment>
<keyword evidence="2" id="KW-0472">Membrane</keyword>
<evidence type="ECO:0000256" key="1">
    <source>
        <dbReference type="SAM" id="MobiDB-lite"/>
    </source>
</evidence>
<evidence type="ECO:0000259" key="3">
    <source>
        <dbReference type="PROSITE" id="PS50125"/>
    </source>
</evidence>
<feature type="domain" description="Guanylate cyclase" evidence="3">
    <location>
        <begin position="741"/>
        <end position="906"/>
    </location>
</feature>
<dbReference type="Pfam" id="PF00211">
    <property type="entry name" value="Guanylate_cyc"/>
    <property type="match status" value="1"/>
</dbReference>
<sequence>MSSFQSGSHLQPPVVETAASNIPAPSPPRRRRAQLTWANLCSCLPEFLRDRYERQYFFLVVMTSPVWRFFMCLCILLLLFGSHIQNLWCDKDYDMVFDVLYTIALTVFCLDIILRMLSVPGYAGFNCKPLYNRIGKFFGCLPRTSRHHHHYDDEPPLHIGSFLFWCDVISTLTLLYDISYINQKQREIRANDIQLDTYGIPTEGQINQDLPVENEVFLLATVGKTVRVVRFVRSSRVAKAVGMVNWYWPFQVLNPHNIRRHFCGEGSKTNTTNNNKNADNSEADGKKKSSDEKPKSPPNSDRSPPAFDNRAATINNQNGAGPPELMRRRSWGGLGMATLAAVKAHKLAKDEQEKQGRGVWGKVKRALWTVGILRNDKLEWQRQLAATKIQRAWRKVKQYDIPEKEEDFAWQDATTSLRKSPNSAAAAFRKRSIMEKHLSSNRHVAFRQSRKPTSHRSGVPAGDATAATANSAGILDKRRGNESQVGGAMRELTGQRVAIGIIVSLVLTVIFTYAEQDATRHSTMIVLHEQTSYPQFANASIDAARYSSIPDLFKYEFADNTTLEFDPLTGEDPHNLRNRETLRITVEDSYGGKTVGWFAYRDEKRSQAMGELFSTLFILLIWLFGVTAFAGPVMILVVLPIERMVRLLGMLMLDPLGYQSTSRYRKFVAEEDVLTKNTRWTKEVLKGMETSFLMSTILRIGSLMKVGFGSAGVEIIRQNLQRKQGANVNLLTTRGATVSCIFLFCDIRQFTDATECLQEEVFVFTNRIAAVVHSFCHSYGGSANKNIGDAFLCSWMLDDPDSGAGSGNRSSDNKDGLAAYNNQADKCLLCVVKICMSLHHDQYYVETMSEQARERLLAKLSKRPGPVVQMGCGLHAGKAVQGAIGSERKIDATYVSEAVEMAEFLESSTKKYGVNMLMSDSFHRLLHSSNRYRCRIVDQIVIQDDDDDEDEIYDENVMELYTYDINVDALWEVPAANEGQGTDNISDTESFNDRLGSRREAKANLSMRGKSGRDGNTKRRTGRRMSLTRLSGKSAPDVNVISDELKMDASATFALGGAGAGPQSTAHITTDKSEGVPFVKPELVLPTGPALYNANIWRSEVMLKIRQKYSDGLFFHKFNSGLQSFYSQDWDHAKQCFQGILDDCLDDGPSKYFLSQIEKHNGKPPPNFKPYGIA</sequence>
<feature type="compositionally biased region" description="Low complexity" evidence="1">
    <location>
        <begin position="461"/>
        <end position="473"/>
    </location>
</feature>
<proteinExistence type="predicted"/>
<keyword evidence="2" id="KW-0812">Transmembrane</keyword>
<feature type="region of interest" description="Disordered" evidence="1">
    <location>
        <begin position="264"/>
        <end position="328"/>
    </location>
</feature>
<dbReference type="AlphaFoldDB" id="A0A9N8EFQ9"/>
<dbReference type="SUPFAM" id="SSF55073">
    <property type="entry name" value="Nucleotide cyclase"/>
    <property type="match status" value="1"/>
</dbReference>
<dbReference type="PROSITE" id="PS50125">
    <property type="entry name" value="GUANYLATE_CYCLASE_2"/>
    <property type="match status" value="1"/>
</dbReference>
<feature type="compositionally biased region" description="Basic and acidic residues" evidence="1">
    <location>
        <begin position="283"/>
        <end position="295"/>
    </location>
</feature>
<feature type="transmembrane region" description="Helical" evidence="2">
    <location>
        <begin position="616"/>
        <end position="641"/>
    </location>
</feature>
<reference evidence="4" key="1">
    <citation type="submission" date="2020-06" db="EMBL/GenBank/DDBJ databases">
        <authorList>
            <consortium name="Plant Systems Biology data submission"/>
        </authorList>
    </citation>
    <scope>NUCLEOTIDE SEQUENCE</scope>
    <source>
        <strain evidence="4">D6</strain>
    </source>
</reference>
<feature type="compositionally biased region" description="Basic residues" evidence="1">
    <location>
        <begin position="444"/>
        <end position="454"/>
    </location>
</feature>